<name>A0A8S9QDN4_BRACR</name>
<dbReference type="EMBL" id="QGKX02001290">
    <property type="protein sequence ID" value="KAF3539370.1"/>
    <property type="molecule type" value="Genomic_DNA"/>
</dbReference>
<evidence type="ECO:0000313" key="3">
    <source>
        <dbReference type="Proteomes" id="UP000712600"/>
    </source>
</evidence>
<feature type="region of interest" description="Disordered" evidence="1">
    <location>
        <begin position="97"/>
        <end position="122"/>
    </location>
</feature>
<organism evidence="2 3">
    <name type="scientific">Brassica cretica</name>
    <name type="common">Mustard</name>
    <dbReference type="NCBI Taxonomy" id="69181"/>
    <lineage>
        <taxon>Eukaryota</taxon>
        <taxon>Viridiplantae</taxon>
        <taxon>Streptophyta</taxon>
        <taxon>Embryophyta</taxon>
        <taxon>Tracheophyta</taxon>
        <taxon>Spermatophyta</taxon>
        <taxon>Magnoliopsida</taxon>
        <taxon>eudicotyledons</taxon>
        <taxon>Gunneridae</taxon>
        <taxon>Pentapetalae</taxon>
        <taxon>rosids</taxon>
        <taxon>malvids</taxon>
        <taxon>Brassicales</taxon>
        <taxon>Brassicaceae</taxon>
        <taxon>Brassiceae</taxon>
        <taxon>Brassica</taxon>
    </lineage>
</organism>
<comment type="caution">
    <text evidence="2">The sequence shown here is derived from an EMBL/GenBank/DDBJ whole genome shotgun (WGS) entry which is preliminary data.</text>
</comment>
<protein>
    <submittedName>
        <fullName evidence="2">Uncharacterized protein</fullName>
    </submittedName>
</protein>
<gene>
    <name evidence="2" type="ORF">F2Q69_00018845</name>
</gene>
<accession>A0A8S9QDN4</accession>
<sequence>MDMVQWNWLTPFTALATSKPLRSPAEIEDIILRKIFYVTLTEPCTTGAAPPDPRIVYLELTAAEILSEGRDLLLSRDLMERVLIFSAAEPPFPLRIRRVEENPVDEGQESQIGDGDCDERSQ</sequence>
<dbReference type="AlphaFoldDB" id="A0A8S9QDN4"/>
<evidence type="ECO:0000313" key="2">
    <source>
        <dbReference type="EMBL" id="KAF3539370.1"/>
    </source>
</evidence>
<dbReference type="Proteomes" id="UP000712600">
    <property type="component" value="Unassembled WGS sequence"/>
</dbReference>
<reference evidence="2" key="1">
    <citation type="submission" date="2019-12" db="EMBL/GenBank/DDBJ databases">
        <title>Genome sequencing and annotation of Brassica cretica.</title>
        <authorList>
            <person name="Studholme D.J."/>
            <person name="Sarris P."/>
        </authorList>
    </citation>
    <scope>NUCLEOTIDE SEQUENCE</scope>
    <source>
        <strain evidence="2">PFS-109/04</strain>
        <tissue evidence="2">Leaf</tissue>
    </source>
</reference>
<evidence type="ECO:0000256" key="1">
    <source>
        <dbReference type="SAM" id="MobiDB-lite"/>
    </source>
</evidence>
<proteinExistence type="predicted"/>